<keyword evidence="7" id="KW-1133">Transmembrane helix</keyword>
<feature type="transmembrane region" description="Helical" evidence="7">
    <location>
        <begin position="22"/>
        <end position="44"/>
    </location>
</feature>
<comment type="subcellular location">
    <subcellularLocation>
        <location evidence="1">Cell membrane</location>
        <topology evidence="1">Multi-pass membrane protein</topology>
    </subcellularLocation>
</comment>
<keyword evidence="3" id="KW-0297">G-protein coupled receptor</keyword>
<dbReference type="EnsemblMetazoa" id="XM_021054064.2">
    <property type="protein sequence ID" value="XP_020909723.1"/>
    <property type="gene ID" value="LOC110247609"/>
</dbReference>
<evidence type="ECO:0000256" key="2">
    <source>
        <dbReference type="ARBA" id="ARBA00022475"/>
    </source>
</evidence>
<dbReference type="AlphaFoldDB" id="A0A913YPP4"/>
<dbReference type="GO" id="GO:0042923">
    <property type="term" value="F:neuropeptide binding"/>
    <property type="evidence" value="ECO:0007669"/>
    <property type="project" value="TreeGrafter"/>
</dbReference>
<sequence>MANSLQTNQTTSQNTTENYMLFSYWIIIVIFLGLVGNISALVIFSKVPLKTRSTSIHYKAISCSSLLSTIGYTLSYINSTNNSTQDDVMAYFCRLAVFLEVSGYVTYAIILTVLQCYSLLKTFHFVKQISVFASPKAAKLRIAAQCCIWTIGFALGFGLAWGVEDSVTSENRKSCELKWASGGVTWYRVMLTVAWMHVPGVISFIAIIATQRVRNWVLANNAVNSPTSFAAQVQNNALNKTLAGYFFISVILYHTIALIAATTQPSFLNSTPILVIKLLSQNHVVYGPFIFVFKSRSYRGHVGRILTCGSGEVSPSPASATGNNSSSMPAGRSTGSTTSRSGHRRTAVVPANPAGRPS</sequence>
<dbReference type="PANTHER" id="PTHR24229:SF40">
    <property type="entry name" value="ALLATOSTATIN C RECEPTOR 1-RELATED"/>
    <property type="match status" value="1"/>
</dbReference>
<evidence type="ECO:0000256" key="1">
    <source>
        <dbReference type="ARBA" id="ARBA00004651"/>
    </source>
</evidence>
<feature type="transmembrane region" description="Helical" evidence="7">
    <location>
        <begin position="97"/>
        <end position="120"/>
    </location>
</feature>
<evidence type="ECO:0000256" key="3">
    <source>
        <dbReference type="ARBA" id="ARBA00023040"/>
    </source>
</evidence>
<keyword evidence="7" id="KW-0472">Membrane</keyword>
<feature type="region of interest" description="Disordered" evidence="6">
    <location>
        <begin position="311"/>
        <end position="358"/>
    </location>
</feature>
<keyword evidence="2" id="KW-1003">Cell membrane</keyword>
<dbReference type="GeneID" id="110247609"/>
<dbReference type="GO" id="GO:0005886">
    <property type="term" value="C:plasma membrane"/>
    <property type="evidence" value="ECO:0007669"/>
    <property type="project" value="UniProtKB-SubCell"/>
</dbReference>
<dbReference type="OrthoDB" id="10325537at2759"/>
<accession>A0A913YPP4</accession>
<organism evidence="8 9">
    <name type="scientific">Exaiptasia diaphana</name>
    <name type="common">Tropical sea anemone</name>
    <name type="synonym">Aiptasia pulchella</name>
    <dbReference type="NCBI Taxonomy" id="2652724"/>
    <lineage>
        <taxon>Eukaryota</taxon>
        <taxon>Metazoa</taxon>
        <taxon>Cnidaria</taxon>
        <taxon>Anthozoa</taxon>
        <taxon>Hexacorallia</taxon>
        <taxon>Actiniaria</taxon>
        <taxon>Aiptasiidae</taxon>
        <taxon>Exaiptasia</taxon>
    </lineage>
</organism>
<evidence type="ECO:0000313" key="9">
    <source>
        <dbReference type="Proteomes" id="UP000887567"/>
    </source>
</evidence>
<dbReference type="GO" id="GO:0043005">
    <property type="term" value="C:neuron projection"/>
    <property type="evidence" value="ECO:0007669"/>
    <property type="project" value="TreeGrafter"/>
</dbReference>
<dbReference type="SUPFAM" id="SSF81321">
    <property type="entry name" value="Family A G protein-coupled receptor-like"/>
    <property type="match status" value="1"/>
</dbReference>
<dbReference type="RefSeq" id="XP_028517465.1">
    <property type="nucleotide sequence ID" value="XM_028661664.1"/>
</dbReference>
<dbReference type="KEGG" id="epa:110247609"/>
<evidence type="ECO:0000256" key="5">
    <source>
        <dbReference type="ARBA" id="ARBA00023224"/>
    </source>
</evidence>
<dbReference type="RefSeq" id="XP_020909723.1">
    <property type="nucleotide sequence ID" value="XM_021054064.2"/>
</dbReference>
<name>A0A913YPP4_EXADI</name>
<evidence type="ECO:0000313" key="8">
    <source>
        <dbReference type="EnsemblMetazoa" id="XP_028517465.1"/>
    </source>
</evidence>
<keyword evidence="9" id="KW-1185">Reference proteome</keyword>
<feature type="transmembrane region" description="Helical" evidence="7">
    <location>
        <begin position="186"/>
        <end position="209"/>
    </location>
</feature>
<feature type="transmembrane region" description="Helical" evidence="7">
    <location>
        <begin position="140"/>
        <end position="163"/>
    </location>
</feature>
<evidence type="ECO:0000256" key="6">
    <source>
        <dbReference type="SAM" id="MobiDB-lite"/>
    </source>
</evidence>
<keyword evidence="7" id="KW-0812">Transmembrane</keyword>
<feature type="transmembrane region" description="Helical" evidence="7">
    <location>
        <begin position="242"/>
        <end position="261"/>
    </location>
</feature>
<feature type="compositionally biased region" description="Low complexity" evidence="6">
    <location>
        <begin position="331"/>
        <end position="340"/>
    </location>
</feature>
<keyword evidence="5" id="KW-0807">Transducer</keyword>
<dbReference type="PANTHER" id="PTHR24229">
    <property type="entry name" value="NEUROPEPTIDES RECEPTOR"/>
    <property type="match status" value="1"/>
</dbReference>
<dbReference type="GO" id="GO:0004930">
    <property type="term" value="F:G protein-coupled receptor activity"/>
    <property type="evidence" value="ECO:0007669"/>
    <property type="project" value="UniProtKB-KW"/>
</dbReference>
<reference evidence="8" key="1">
    <citation type="submission" date="2022-11" db="UniProtKB">
        <authorList>
            <consortium name="EnsemblMetazoa"/>
        </authorList>
    </citation>
    <scope>IDENTIFICATION</scope>
</reference>
<feature type="compositionally biased region" description="Polar residues" evidence="6">
    <location>
        <begin position="316"/>
        <end position="328"/>
    </location>
</feature>
<evidence type="ECO:0000256" key="4">
    <source>
        <dbReference type="ARBA" id="ARBA00023170"/>
    </source>
</evidence>
<proteinExistence type="predicted"/>
<evidence type="ECO:0000256" key="7">
    <source>
        <dbReference type="SAM" id="Phobius"/>
    </source>
</evidence>
<dbReference type="Proteomes" id="UP000887567">
    <property type="component" value="Unplaced"/>
</dbReference>
<dbReference type="GO" id="GO:0007218">
    <property type="term" value="P:neuropeptide signaling pathway"/>
    <property type="evidence" value="ECO:0007669"/>
    <property type="project" value="TreeGrafter"/>
</dbReference>
<dbReference type="EnsemblMetazoa" id="XM_028661664.1">
    <property type="protein sequence ID" value="XP_028517465.1"/>
    <property type="gene ID" value="LOC110247609"/>
</dbReference>
<feature type="transmembrane region" description="Helical" evidence="7">
    <location>
        <begin position="273"/>
        <end position="293"/>
    </location>
</feature>
<dbReference type="OMA" id="YVESSHQ"/>
<dbReference type="Gene3D" id="1.20.1070.10">
    <property type="entry name" value="Rhodopsin 7-helix transmembrane proteins"/>
    <property type="match status" value="1"/>
</dbReference>
<protein>
    <submittedName>
        <fullName evidence="8">Uncharacterized protein</fullName>
    </submittedName>
</protein>
<keyword evidence="4" id="KW-0675">Receptor</keyword>